<evidence type="ECO:0000313" key="1">
    <source>
        <dbReference type="EMBL" id="EAS06890.3"/>
    </source>
</evidence>
<dbReference type="Proteomes" id="UP000009168">
    <property type="component" value="Unassembled WGS sequence"/>
</dbReference>
<gene>
    <name evidence="1" type="ORF">TTHERM_00726090</name>
</gene>
<dbReference type="HOGENOM" id="CLU_2150898_0_0_1"/>
<dbReference type="AlphaFoldDB" id="Q24GI1"/>
<dbReference type="InParanoid" id="Q24GI1"/>
<name>Q24GI1_TETTS</name>
<dbReference type="KEGG" id="tet:TTHERM_00726090"/>
<organism evidence="1 2">
    <name type="scientific">Tetrahymena thermophila (strain SB210)</name>
    <dbReference type="NCBI Taxonomy" id="312017"/>
    <lineage>
        <taxon>Eukaryota</taxon>
        <taxon>Sar</taxon>
        <taxon>Alveolata</taxon>
        <taxon>Ciliophora</taxon>
        <taxon>Intramacronucleata</taxon>
        <taxon>Oligohymenophorea</taxon>
        <taxon>Hymenostomatida</taxon>
        <taxon>Tetrahymenina</taxon>
        <taxon>Tetrahymenidae</taxon>
        <taxon>Tetrahymena</taxon>
    </lineage>
</organism>
<accession>Q24GI1</accession>
<dbReference type="GeneID" id="7845508"/>
<reference evidence="2" key="1">
    <citation type="journal article" date="2006" name="PLoS Biol.">
        <title>Macronuclear genome sequence of the ciliate Tetrahymena thermophila, a model eukaryote.</title>
        <authorList>
            <person name="Eisen J.A."/>
            <person name="Coyne R.S."/>
            <person name="Wu M."/>
            <person name="Wu D."/>
            <person name="Thiagarajan M."/>
            <person name="Wortman J.R."/>
            <person name="Badger J.H."/>
            <person name="Ren Q."/>
            <person name="Amedeo P."/>
            <person name="Jones K.M."/>
            <person name="Tallon L.J."/>
            <person name="Delcher A.L."/>
            <person name="Salzberg S.L."/>
            <person name="Silva J.C."/>
            <person name="Haas B.J."/>
            <person name="Majoros W.H."/>
            <person name="Farzad M."/>
            <person name="Carlton J.M."/>
            <person name="Smith R.K. Jr."/>
            <person name="Garg J."/>
            <person name="Pearlman R.E."/>
            <person name="Karrer K.M."/>
            <person name="Sun L."/>
            <person name="Manning G."/>
            <person name="Elde N.C."/>
            <person name="Turkewitz A.P."/>
            <person name="Asai D.J."/>
            <person name="Wilkes D.E."/>
            <person name="Wang Y."/>
            <person name="Cai H."/>
            <person name="Collins K."/>
            <person name="Stewart B.A."/>
            <person name="Lee S.R."/>
            <person name="Wilamowska K."/>
            <person name="Weinberg Z."/>
            <person name="Ruzzo W.L."/>
            <person name="Wloga D."/>
            <person name="Gaertig J."/>
            <person name="Frankel J."/>
            <person name="Tsao C.-C."/>
            <person name="Gorovsky M.A."/>
            <person name="Keeling P.J."/>
            <person name="Waller R.F."/>
            <person name="Patron N.J."/>
            <person name="Cherry J.M."/>
            <person name="Stover N.A."/>
            <person name="Krieger C.J."/>
            <person name="del Toro C."/>
            <person name="Ryder H.F."/>
            <person name="Williamson S.C."/>
            <person name="Barbeau R.A."/>
            <person name="Hamilton E.P."/>
            <person name="Orias E."/>
        </authorList>
    </citation>
    <scope>NUCLEOTIDE SEQUENCE [LARGE SCALE GENOMIC DNA]</scope>
    <source>
        <strain evidence="2">SB210</strain>
    </source>
</reference>
<protein>
    <submittedName>
        <fullName evidence="1">Uncharacterized protein</fullName>
    </submittedName>
</protein>
<dbReference type="EMBL" id="GG662257">
    <property type="protein sequence ID" value="EAS06890.3"/>
    <property type="molecule type" value="Genomic_DNA"/>
</dbReference>
<proteinExistence type="predicted"/>
<keyword evidence="2" id="KW-1185">Reference proteome</keyword>
<evidence type="ECO:0000313" key="2">
    <source>
        <dbReference type="Proteomes" id="UP000009168"/>
    </source>
</evidence>
<sequence>MSSFELVDDNKKNQNYQRIKCLTKLGQWKIFYDQKEKTYLIKSRDLNQIEDLISLQLGEQEKQYLRHKQTERKMNQPTQQQQERRNRFFQQKQIISELGQQLDVIAIEDEKP</sequence>
<dbReference type="RefSeq" id="XP_001027132.3">
    <property type="nucleotide sequence ID" value="XM_001027132.3"/>
</dbReference>